<dbReference type="InterPro" id="IPR002885">
    <property type="entry name" value="PPR_rpt"/>
</dbReference>
<comment type="catalytic activity">
    <reaction evidence="8">
        <text>guanosine(26) in tRNA + 2 S-adenosyl-L-methionine = N(2)-dimethylguanosine(26) in tRNA + 2 S-adenosyl-L-homocysteine + 2 H(+)</text>
        <dbReference type="Rhea" id="RHEA:43140"/>
        <dbReference type="Rhea" id="RHEA-COMP:10359"/>
        <dbReference type="Rhea" id="RHEA-COMP:10360"/>
        <dbReference type="ChEBI" id="CHEBI:15378"/>
        <dbReference type="ChEBI" id="CHEBI:57856"/>
        <dbReference type="ChEBI" id="CHEBI:59789"/>
        <dbReference type="ChEBI" id="CHEBI:74269"/>
        <dbReference type="ChEBI" id="CHEBI:74513"/>
        <dbReference type="EC" id="2.1.1.216"/>
    </reaction>
</comment>
<reference evidence="12" key="1">
    <citation type="submission" date="2022-07" db="EMBL/GenBank/DDBJ databases">
        <title>Genome analysis of Parmales, a sister group of diatoms, reveals the evolutionary specialization of diatoms from phago-mixotrophs to photoautotrophs.</title>
        <authorList>
            <person name="Ban H."/>
            <person name="Sato S."/>
            <person name="Yoshikawa S."/>
            <person name="Kazumasa Y."/>
            <person name="Nakamura Y."/>
            <person name="Ichinomiya M."/>
            <person name="Saitoh K."/>
            <person name="Sato N."/>
            <person name="Blanc-Mathieu R."/>
            <person name="Endo H."/>
            <person name="Kuwata A."/>
            <person name="Ogata H."/>
        </authorList>
    </citation>
    <scope>NUCLEOTIDE SEQUENCE</scope>
</reference>
<evidence type="ECO:0000313" key="13">
    <source>
        <dbReference type="Proteomes" id="UP001165082"/>
    </source>
</evidence>
<dbReference type="Pfam" id="PF02005">
    <property type="entry name" value="TRM"/>
    <property type="match status" value="1"/>
</dbReference>
<evidence type="ECO:0000256" key="10">
    <source>
        <dbReference type="PROSITE-ProRule" id="PRU00958"/>
    </source>
</evidence>
<evidence type="ECO:0000256" key="11">
    <source>
        <dbReference type="SAM" id="MobiDB-lite"/>
    </source>
</evidence>
<keyword evidence="6 10" id="KW-0694">RNA-binding</keyword>
<dbReference type="GO" id="GO:0000049">
    <property type="term" value="F:tRNA binding"/>
    <property type="evidence" value="ECO:0007669"/>
    <property type="project" value="UniProtKB-UniRule"/>
</dbReference>
<dbReference type="InterPro" id="IPR002905">
    <property type="entry name" value="Trm1"/>
</dbReference>
<dbReference type="NCBIfam" id="TIGR00756">
    <property type="entry name" value="PPR"/>
    <property type="match status" value="1"/>
</dbReference>
<gene>
    <name evidence="12" type="ORF">TrRE_jg6168</name>
</gene>
<dbReference type="PANTHER" id="PTHR10631">
    <property type="entry name" value="N 2 ,N 2 -DIMETHYLGUANOSINE TRNA METHYLTRANSFERASE"/>
    <property type="match status" value="1"/>
</dbReference>
<sequence>SLPVKNEDKYKLFDEYERHFEKKGYKEGRGNRGGGVDREIICLNVVLEKTSKLQKDPNVYKRGSALFLSSLPLSVNEYTISSYLKFINTHSPTPHLDAQFISSSLLSRSWPSVRPNGVLVSMLMNTLSRHYTSRPHPGDSSSMEAALPGLLALLGGGQEGVGGYNVLLTFFVRRMDERAVGRVVERMRKEGVKKDKFTISTLATFLVRTKGGDVKGDFEGLVKEMEEGDIRWDAGELDFVWSSRVESSRVEAFGVYEGMKGEGVGPTVVTFGSLAAACERGGEVGRVGEILEELRGLGMAPNEFVYGSIIGAFKKRGRWRKAANLLLKMTRDDELTITTSTFNTVLSACAEGGELESLVKVWGAMKERGRKDEESRPNLQTFGIVVEALCKAKQPNQASDLIVEMGEWEVQCTTEIFTQVITSCEKERQYRTALKVYAAMTDAGVDFYEIGVLDLALKRVLKIVKNIAEFDVSVTDFFKLSNKMASPAETTSVEVKENSSVCYFPNKNEVFYNPVQVLNRDLSITMIRQFGETLVKERKEKQRKKQIRKEWLSNDENATVSKTGLRHPKKGVTEPDYLAQASEQLAETDWSAEVAKEHDERLAWRKAVKAGDAELPQSPPPGLKILDCLAASGLRSMRYFKEIKNVDLVAVNDLDPAAIELAENNIEVNGVDPSVVRTRVGDGTMLCYEARSGVETVRDDPRGKNIVDPKYPIKGKFDVIDLDPYGSCAPFTDCAVQAISNGGLLCLTSTDMAVLSGNHADTCFSKYSAMPMHKSGYLHELALRIFLQSVESQANKYGKHIVPLASFGIDFYIRVFVRVYESPAEVKKSSTKTGYIYQSSGCPSFNVVPTGTFTGKSYVPPMLNTVAESGGVCAETGRPLKVAGPVWIAPIHSQDFVSKCIKRVENQKAGEVEPHAPLPTTKRLHGLLTTAFEELPDQPLYYLLPNLCSTLRCTVPPRSQFIAQMEKLGYKVSASHKEADAIKTDAPNDVIWDVLRNWVRLHPISAKRKQKGGETWGGKDGLTASMKILQTEPKFQCDFEDLSSKSLQGRKKAVRYPMNPEANWGPKARGGLGVVGKRAAEEEKGGGEDGGESRPKKKSK</sequence>
<feature type="repeat" description="PPR" evidence="9">
    <location>
        <begin position="338"/>
        <end position="372"/>
    </location>
</feature>
<keyword evidence="3 10" id="KW-0808">Transferase</keyword>
<keyword evidence="1 10" id="KW-0820">tRNA-binding</keyword>
<dbReference type="PROSITE" id="PS51375">
    <property type="entry name" value="PPR"/>
    <property type="match status" value="1"/>
</dbReference>
<proteinExistence type="inferred from homology"/>
<evidence type="ECO:0000256" key="4">
    <source>
        <dbReference type="ARBA" id="ARBA00022691"/>
    </source>
</evidence>
<dbReference type="InterPro" id="IPR029063">
    <property type="entry name" value="SAM-dependent_MTases_sf"/>
</dbReference>
<comment type="similarity">
    <text evidence="10">Belongs to the class I-like SAM-binding methyltransferase superfamily. Trm1 family.</text>
</comment>
<feature type="region of interest" description="Disordered" evidence="11">
    <location>
        <begin position="1048"/>
        <end position="1100"/>
    </location>
</feature>
<evidence type="ECO:0000256" key="8">
    <source>
        <dbReference type="ARBA" id="ARBA00051897"/>
    </source>
</evidence>
<name>A0A9W6ZE13_9STRA</name>
<dbReference type="PANTHER" id="PTHR10631:SF3">
    <property type="entry name" value="TRNA (GUANINE(26)-N(2))-DIMETHYLTRANSFERASE"/>
    <property type="match status" value="1"/>
</dbReference>
<dbReference type="Gene3D" id="3.40.50.150">
    <property type="entry name" value="Vaccinia Virus protein VP39"/>
    <property type="match status" value="1"/>
</dbReference>
<dbReference type="EMBL" id="BRXZ01003162">
    <property type="protein sequence ID" value="GMH48690.1"/>
    <property type="molecule type" value="Genomic_DNA"/>
</dbReference>
<dbReference type="NCBIfam" id="TIGR00308">
    <property type="entry name" value="TRM1"/>
    <property type="match status" value="1"/>
</dbReference>
<dbReference type="EC" id="2.1.1.216" evidence="7"/>
<dbReference type="SUPFAM" id="SSF53335">
    <property type="entry name" value="S-adenosyl-L-methionine-dependent methyltransferases"/>
    <property type="match status" value="1"/>
</dbReference>
<keyword evidence="5 10" id="KW-0819">tRNA processing</keyword>
<comment type="caution">
    <text evidence="12">The sequence shown here is derived from an EMBL/GenBank/DDBJ whole genome shotgun (WGS) entry which is preliminary data.</text>
</comment>
<keyword evidence="4 10" id="KW-0949">S-adenosyl-L-methionine</keyword>
<dbReference type="Gene3D" id="3.30.56.70">
    <property type="entry name" value="N2,N2-dimethylguanosine tRNA methyltransferase, C-terminal domain"/>
    <property type="match status" value="1"/>
</dbReference>
<protein>
    <recommendedName>
        <fullName evidence="7">tRNA (guanine(26)-N(2))-dimethyltransferase</fullName>
        <ecNumber evidence="7">2.1.1.216</ecNumber>
    </recommendedName>
</protein>
<dbReference type="Proteomes" id="UP001165082">
    <property type="component" value="Unassembled WGS sequence"/>
</dbReference>
<dbReference type="InterPro" id="IPR042296">
    <property type="entry name" value="tRNA_met_Trm1_C"/>
</dbReference>
<feature type="compositionally biased region" description="Basic and acidic residues" evidence="11">
    <location>
        <begin position="1078"/>
        <end position="1094"/>
    </location>
</feature>
<dbReference type="InterPro" id="IPR011990">
    <property type="entry name" value="TPR-like_helical_dom_sf"/>
</dbReference>
<evidence type="ECO:0000256" key="7">
    <source>
        <dbReference type="ARBA" id="ARBA00039099"/>
    </source>
</evidence>
<dbReference type="OrthoDB" id="6349953at2759"/>
<evidence type="ECO:0000256" key="2">
    <source>
        <dbReference type="ARBA" id="ARBA00022603"/>
    </source>
</evidence>
<dbReference type="Gene3D" id="1.25.40.10">
    <property type="entry name" value="Tetratricopeptide repeat domain"/>
    <property type="match status" value="2"/>
</dbReference>
<dbReference type="AlphaFoldDB" id="A0A9W6ZE13"/>
<organism evidence="12 13">
    <name type="scientific">Triparma retinervis</name>
    <dbReference type="NCBI Taxonomy" id="2557542"/>
    <lineage>
        <taxon>Eukaryota</taxon>
        <taxon>Sar</taxon>
        <taxon>Stramenopiles</taxon>
        <taxon>Ochrophyta</taxon>
        <taxon>Bolidophyceae</taxon>
        <taxon>Parmales</taxon>
        <taxon>Triparmaceae</taxon>
        <taxon>Triparma</taxon>
    </lineage>
</organism>
<dbReference type="GO" id="GO:0160104">
    <property type="term" value="F:tRNA (guanine(26)-N2)-dimethyltransferase activity"/>
    <property type="evidence" value="ECO:0007669"/>
    <property type="project" value="UniProtKB-EC"/>
</dbReference>
<dbReference type="GO" id="GO:0005634">
    <property type="term" value="C:nucleus"/>
    <property type="evidence" value="ECO:0007669"/>
    <property type="project" value="TreeGrafter"/>
</dbReference>
<dbReference type="Pfam" id="PF01535">
    <property type="entry name" value="PPR"/>
    <property type="match status" value="2"/>
</dbReference>
<evidence type="ECO:0000256" key="3">
    <source>
        <dbReference type="ARBA" id="ARBA00022679"/>
    </source>
</evidence>
<accession>A0A9W6ZE13</accession>
<evidence type="ECO:0000256" key="9">
    <source>
        <dbReference type="PROSITE-ProRule" id="PRU00708"/>
    </source>
</evidence>
<dbReference type="PROSITE" id="PS51626">
    <property type="entry name" value="SAM_MT_TRM1"/>
    <property type="match status" value="1"/>
</dbReference>
<dbReference type="GO" id="GO:0002940">
    <property type="term" value="P:tRNA N2-guanine methylation"/>
    <property type="evidence" value="ECO:0007669"/>
    <property type="project" value="TreeGrafter"/>
</dbReference>
<dbReference type="Pfam" id="PF13812">
    <property type="entry name" value="PPR_3"/>
    <property type="match status" value="1"/>
</dbReference>
<evidence type="ECO:0000256" key="1">
    <source>
        <dbReference type="ARBA" id="ARBA00022555"/>
    </source>
</evidence>
<evidence type="ECO:0000256" key="6">
    <source>
        <dbReference type="ARBA" id="ARBA00022884"/>
    </source>
</evidence>
<keyword evidence="13" id="KW-1185">Reference proteome</keyword>
<evidence type="ECO:0000256" key="5">
    <source>
        <dbReference type="ARBA" id="ARBA00022694"/>
    </source>
</evidence>
<keyword evidence="2 10" id="KW-0489">Methyltransferase</keyword>
<feature type="non-terminal residue" evidence="12">
    <location>
        <position position="1"/>
    </location>
</feature>
<evidence type="ECO:0000313" key="12">
    <source>
        <dbReference type="EMBL" id="GMH48690.1"/>
    </source>
</evidence>
<dbReference type="FunFam" id="3.30.56.70:FF:000001">
    <property type="entry name" value="tRNA (guanine(26)-N(2))-dimethyltransferase"/>
    <property type="match status" value="1"/>
</dbReference>